<dbReference type="EMBL" id="ATBY01000010">
    <property type="protein sequence ID" value="EPD70000.1"/>
    <property type="molecule type" value="Genomic_DNA"/>
</dbReference>
<feature type="transmembrane region" description="Helical" evidence="2">
    <location>
        <begin position="85"/>
        <end position="105"/>
    </location>
</feature>
<protein>
    <recommendedName>
        <fullName evidence="3">EamA domain-containing protein</fullName>
    </recommendedName>
</protein>
<evidence type="ECO:0000259" key="3">
    <source>
        <dbReference type="Pfam" id="PF00892"/>
    </source>
</evidence>
<dbReference type="SUPFAM" id="SSF103481">
    <property type="entry name" value="Multidrug resistance efflux transporter EmrE"/>
    <property type="match status" value="2"/>
</dbReference>
<feature type="transmembrane region" description="Helical" evidence="2">
    <location>
        <begin position="196"/>
        <end position="217"/>
    </location>
</feature>
<dbReference type="GO" id="GO:0015565">
    <property type="term" value="F:threonine efflux transmembrane transporter activity"/>
    <property type="evidence" value="ECO:0007669"/>
    <property type="project" value="TreeGrafter"/>
</dbReference>
<dbReference type="Proteomes" id="UP000014408">
    <property type="component" value="Unassembled WGS sequence"/>
</dbReference>
<feature type="transmembrane region" description="Helical" evidence="2">
    <location>
        <begin position="112"/>
        <end position="130"/>
    </location>
</feature>
<name>S2Z6W4_9CORY</name>
<dbReference type="eggNOG" id="COG5006">
    <property type="taxonomic scope" value="Bacteria"/>
</dbReference>
<dbReference type="RefSeq" id="WP_016459336.1">
    <property type="nucleotide sequence ID" value="NZ_KE150446.1"/>
</dbReference>
<evidence type="ECO:0000313" key="5">
    <source>
        <dbReference type="Proteomes" id="UP000014408"/>
    </source>
</evidence>
<dbReference type="STRING" id="1125779.HMPREF1219_00945"/>
<keyword evidence="2" id="KW-0812">Transmembrane</keyword>
<proteinExistence type="inferred from homology"/>
<sequence length="275" mass="29297">MQKLYIPLLMILSGTSNYLGAALAVNLFGIENPWIVAWMRVGAAGIIIALALQPSLTQWLSWQALIYGVVTLGMNTSFYEAIQTIPLGMAVAIEFIGPICVAAWGSRTVRDWIALCAAATGVVVLSGTQWGANFTGILWILASAFLWAMYILVSNRLASSDSTFHTMGVGLTYASLLVIPLVAWRWEPIPATGPSVWLLIAMAIGLGLLSAVIPFVLDLIMLKSASPDYYAVLLALLPVTAAVIGMIALGQIPSAVEVLGILLIVIAVTLRKQTA</sequence>
<keyword evidence="5" id="KW-1185">Reference proteome</keyword>
<dbReference type="PATRIC" id="fig|1125779.3.peg.932"/>
<evidence type="ECO:0000313" key="4">
    <source>
        <dbReference type="EMBL" id="EPD70000.1"/>
    </source>
</evidence>
<dbReference type="AlphaFoldDB" id="S2Z6W4"/>
<dbReference type="InterPro" id="IPR000620">
    <property type="entry name" value="EamA_dom"/>
</dbReference>
<dbReference type="HOGENOM" id="CLU_057295_0_1_11"/>
<feature type="transmembrane region" description="Helical" evidence="2">
    <location>
        <begin position="229"/>
        <end position="248"/>
    </location>
</feature>
<dbReference type="PANTHER" id="PTHR22911">
    <property type="entry name" value="ACYL-MALONYL CONDENSING ENZYME-RELATED"/>
    <property type="match status" value="1"/>
</dbReference>
<evidence type="ECO:0000256" key="1">
    <source>
        <dbReference type="ARBA" id="ARBA00007362"/>
    </source>
</evidence>
<dbReference type="Pfam" id="PF00892">
    <property type="entry name" value="EamA"/>
    <property type="match status" value="1"/>
</dbReference>
<keyword evidence="2" id="KW-0472">Membrane</keyword>
<organism evidence="4 5">
    <name type="scientific">Corynebacterium pyruviciproducens ATCC BAA-1742</name>
    <dbReference type="NCBI Taxonomy" id="1125779"/>
    <lineage>
        <taxon>Bacteria</taxon>
        <taxon>Bacillati</taxon>
        <taxon>Actinomycetota</taxon>
        <taxon>Actinomycetes</taxon>
        <taxon>Mycobacteriales</taxon>
        <taxon>Corynebacteriaceae</taxon>
        <taxon>Corynebacterium</taxon>
    </lineage>
</organism>
<feature type="transmembrane region" description="Helical" evidence="2">
    <location>
        <begin position="254"/>
        <end position="270"/>
    </location>
</feature>
<dbReference type="PANTHER" id="PTHR22911:SF37">
    <property type="entry name" value="THREONINE_HOMOSERINE EXPORTER RHTA"/>
    <property type="match status" value="1"/>
</dbReference>
<keyword evidence="2" id="KW-1133">Transmembrane helix</keyword>
<accession>S2Z6W4</accession>
<comment type="caution">
    <text evidence="4">The sequence shown here is derived from an EMBL/GenBank/DDBJ whole genome shotgun (WGS) entry which is preliminary data.</text>
</comment>
<dbReference type="InterPro" id="IPR037185">
    <property type="entry name" value="EmrE-like"/>
</dbReference>
<comment type="similarity">
    <text evidence="1">Belongs to the EamA transporter family.</text>
</comment>
<feature type="domain" description="EamA" evidence="3">
    <location>
        <begin position="135"/>
        <end position="270"/>
    </location>
</feature>
<feature type="transmembrane region" description="Helical" evidence="2">
    <location>
        <begin position="34"/>
        <end position="52"/>
    </location>
</feature>
<feature type="transmembrane region" description="Helical" evidence="2">
    <location>
        <begin position="165"/>
        <end position="184"/>
    </location>
</feature>
<gene>
    <name evidence="4" type="ORF">HMPREF1219_00945</name>
</gene>
<reference evidence="4 5" key="1">
    <citation type="submission" date="2013-05" db="EMBL/GenBank/DDBJ databases">
        <title>The Genome Sequence of Corynebacterium pyruviciproducens 1773O (ATCC BAA-1742).</title>
        <authorList>
            <consortium name="The Broad Institute Genomics Platform"/>
            <person name="Earl A."/>
            <person name="Ward D."/>
            <person name="Feldgarden M."/>
            <person name="Gevers D."/>
            <person name="Tong J."/>
            <person name="Walker B."/>
            <person name="Young S."/>
            <person name="Zeng Q."/>
            <person name="Gargeya S."/>
            <person name="Fitzgerald M."/>
            <person name="Haas B."/>
            <person name="Abouelleil A."/>
            <person name="Allen A.W."/>
            <person name="Alvarado L."/>
            <person name="Arachchi H.M."/>
            <person name="Berlin A.M."/>
            <person name="Chapman S.B."/>
            <person name="Gainer-Dewar J."/>
            <person name="Goldberg J."/>
            <person name="Griggs A."/>
            <person name="Gujja S."/>
            <person name="Hansen M."/>
            <person name="Howarth C."/>
            <person name="Imamovic A."/>
            <person name="Ireland A."/>
            <person name="Larimer J."/>
            <person name="McCowan C."/>
            <person name="Murphy C."/>
            <person name="Pearson M."/>
            <person name="Poon T.W."/>
            <person name="Priest M."/>
            <person name="Roberts A."/>
            <person name="Saif S."/>
            <person name="Shea T."/>
            <person name="Sisk P."/>
            <person name="Sykes S."/>
            <person name="Wortman J."/>
            <person name="Nusbaum C."/>
            <person name="Birren B."/>
        </authorList>
    </citation>
    <scope>NUCLEOTIDE SEQUENCE [LARGE SCALE GENOMIC DNA]</scope>
    <source>
        <strain evidence="4 5">ATCC BAA-1742</strain>
    </source>
</reference>
<feature type="transmembrane region" description="Helical" evidence="2">
    <location>
        <begin position="136"/>
        <end position="153"/>
    </location>
</feature>
<dbReference type="GO" id="GO:0005886">
    <property type="term" value="C:plasma membrane"/>
    <property type="evidence" value="ECO:0007669"/>
    <property type="project" value="TreeGrafter"/>
</dbReference>
<evidence type="ECO:0000256" key="2">
    <source>
        <dbReference type="SAM" id="Phobius"/>
    </source>
</evidence>